<sequence>GLQGSGLLSPSSGESQTSDDDTDPADIQRQRFRQFRYQEAEGPREVCGRLHVLCRQWLKPERHTKKHILDLVILEQFLAILPQEMESWVRESGAETSSQAVALAEGFLLSQAEEKKQELERGVKQVRTTHPRRCMGNFGVGKYSL</sequence>
<protein>
    <recommendedName>
        <fullName evidence="3">SCAN box domain-containing protein</fullName>
    </recommendedName>
</protein>
<keyword evidence="5" id="KW-1185">Reference proteome</keyword>
<dbReference type="InParanoid" id="L7MZT4"/>
<dbReference type="Pfam" id="PF02023">
    <property type="entry name" value="SCAN"/>
    <property type="match status" value="1"/>
</dbReference>
<accession>L7MZT4</accession>
<dbReference type="Ensembl" id="ENSACAT00000008780.3">
    <property type="protein sequence ID" value="ENSACAP00000008597.3"/>
    <property type="gene ID" value="ENSACAG00000022378.2"/>
</dbReference>
<feature type="region of interest" description="Disordered" evidence="2">
    <location>
        <begin position="1"/>
        <end position="28"/>
    </location>
</feature>
<reference evidence="4" key="3">
    <citation type="submission" date="2025-09" db="UniProtKB">
        <authorList>
            <consortium name="Ensembl"/>
        </authorList>
    </citation>
    <scope>IDENTIFICATION</scope>
</reference>
<dbReference type="eggNOG" id="KOG1721">
    <property type="taxonomic scope" value="Eukaryota"/>
</dbReference>
<dbReference type="PANTHER" id="PTHR45935:SF15">
    <property type="entry name" value="SCAN BOX DOMAIN-CONTAINING PROTEIN"/>
    <property type="match status" value="1"/>
</dbReference>
<dbReference type="PANTHER" id="PTHR45935">
    <property type="entry name" value="PROTEIN ZBED8-RELATED"/>
    <property type="match status" value="1"/>
</dbReference>
<dbReference type="FunFam" id="1.10.4020.10:FF:000005">
    <property type="entry name" value="Uncharacterized protein"/>
    <property type="match status" value="1"/>
</dbReference>
<dbReference type="SUPFAM" id="SSF47353">
    <property type="entry name" value="Retrovirus capsid dimerization domain-like"/>
    <property type="match status" value="1"/>
</dbReference>
<dbReference type="HOGENOM" id="CLU_002678_53_6_1"/>
<dbReference type="AlphaFoldDB" id="L7MZT4"/>
<dbReference type="Bgee" id="ENSACAG00000022378">
    <property type="expression patterns" value="Expressed in dewlap and 10 other cell types or tissues"/>
</dbReference>
<organism evidence="4 5">
    <name type="scientific">Anolis carolinensis</name>
    <name type="common">Green anole</name>
    <name type="synonym">American chameleon</name>
    <dbReference type="NCBI Taxonomy" id="28377"/>
    <lineage>
        <taxon>Eukaryota</taxon>
        <taxon>Metazoa</taxon>
        <taxon>Chordata</taxon>
        <taxon>Craniata</taxon>
        <taxon>Vertebrata</taxon>
        <taxon>Euteleostomi</taxon>
        <taxon>Lepidosauria</taxon>
        <taxon>Squamata</taxon>
        <taxon>Bifurcata</taxon>
        <taxon>Unidentata</taxon>
        <taxon>Episquamata</taxon>
        <taxon>Toxicofera</taxon>
        <taxon>Iguania</taxon>
        <taxon>Dactyloidae</taxon>
        <taxon>Anolis</taxon>
    </lineage>
</organism>
<dbReference type="GeneTree" id="ENSGT00940000154715"/>
<proteinExistence type="predicted"/>
<dbReference type="InterPro" id="IPR003309">
    <property type="entry name" value="SCAN_dom"/>
</dbReference>
<dbReference type="CDD" id="cd07936">
    <property type="entry name" value="SCAN"/>
    <property type="match status" value="1"/>
</dbReference>
<dbReference type="SMART" id="SM00431">
    <property type="entry name" value="SCAN"/>
    <property type="match status" value="1"/>
</dbReference>
<evidence type="ECO:0000313" key="4">
    <source>
        <dbReference type="Ensembl" id="ENSACAP00000008597.3"/>
    </source>
</evidence>
<dbReference type="InterPro" id="IPR038269">
    <property type="entry name" value="SCAN_sf"/>
</dbReference>
<keyword evidence="1" id="KW-0539">Nucleus</keyword>
<dbReference type="Proteomes" id="UP000001646">
    <property type="component" value="Unplaced"/>
</dbReference>
<reference evidence="4" key="1">
    <citation type="submission" date="2009-12" db="EMBL/GenBank/DDBJ databases">
        <title>The Genome Sequence of Anolis carolinensis (Green Anole Lizard).</title>
        <authorList>
            <consortium name="The Genome Sequencing Platform"/>
            <person name="Di Palma F."/>
            <person name="Alfoldi J."/>
            <person name="Heiman D."/>
            <person name="Young S."/>
            <person name="Grabherr M."/>
            <person name="Johnson J."/>
            <person name="Lander E.S."/>
            <person name="Lindblad-Toh K."/>
        </authorList>
    </citation>
    <scope>NUCLEOTIDE SEQUENCE [LARGE SCALE GENOMIC DNA]</scope>
    <source>
        <strain evidence="4">JBL SC #1</strain>
    </source>
</reference>
<evidence type="ECO:0000256" key="2">
    <source>
        <dbReference type="SAM" id="MobiDB-lite"/>
    </source>
</evidence>
<evidence type="ECO:0000313" key="5">
    <source>
        <dbReference type="Proteomes" id="UP000001646"/>
    </source>
</evidence>
<dbReference type="Gene3D" id="1.10.4020.10">
    <property type="entry name" value="DNA breaking-rejoining enzymes"/>
    <property type="match status" value="1"/>
</dbReference>
<feature type="domain" description="SCAN box" evidence="3">
    <location>
        <begin position="29"/>
        <end position="107"/>
    </location>
</feature>
<evidence type="ECO:0000256" key="1">
    <source>
        <dbReference type="ARBA" id="ARBA00023242"/>
    </source>
</evidence>
<dbReference type="InterPro" id="IPR050916">
    <property type="entry name" value="SCAN-C2H2_zinc_finger"/>
</dbReference>
<name>L7MZT4_ANOCA</name>
<dbReference type="PROSITE" id="PS50804">
    <property type="entry name" value="SCAN_BOX"/>
    <property type="match status" value="1"/>
</dbReference>
<evidence type="ECO:0000259" key="3">
    <source>
        <dbReference type="PROSITE" id="PS50804"/>
    </source>
</evidence>
<feature type="compositionally biased region" description="Low complexity" evidence="2">
    <location>
        <begin position="1"/>
        <end position="13"/>
    </location>
</feature>
<dbReference type="STRING" id="28377.ENSACAP00000008597"/>
<reference evidence="4" key="2">
    <citation type="submission" date="2025-08" db="UniProtKB">
        <authorList>
            <consortium name="Ensembl"/>
        </authorList>
    </citation>
    <scope>IDENTIFICATION</scope>
</reference>